<proteinExistence type="predicted"/>
<feature type="region of interest" description="Disordered" evidence="1">
    <location>
        <begin position="482"/>
        <end position="509"/>
    </location>
</feature>
<protein>
    <submittedName>
        <fullName evidence="2">Uncharacterized protein</fullName>
    </submittedName>
</protein>
<evidence type="ECO:0000256" key="1">
    <source>
        <dbReference type="SAM" id="MobiDB-lite"/>
    </source>
</evidence>
<gene>
    <name evidence="2" type="ORF">N0V91_003688</name>
</gene>
<feature type="region of interest" description="Disordered" evidence="1">
    <location>
        <begin position="36"/>
        <end position="55"/>
    </location>
</feature>
<dbReference type="EMBL" id="JAPEVA010000019">
    <property type="protein sequence ID" value="KAJ4407718.1"/>
    <property type="molecule type" value="Genomic_DNA"/>
</dbReference>
<dbReference type="OrthoDB" id="3792603at2759"/>
<comment type="caution">
    <text evidence="2">The sequence shown here is derived from an EMBL/GenBank/DDBJ whole genome shotgun (WGS) entry which is preliminary data.</text>
</comment>
<reference evidence="2" key="1">
    <citation type="submission" date="2022-10" db="EMBL/GenBank/DDBJ databases">
        <title>Tapping the CABI collections for fungal endophytes: first genome assemblies for Collariella, Neodidymelliopsis, Ascochyta clinopodiicola, Didymella pomorum, Didymosphaeria variabile, Neocosmospora piperis and Neocucurbitaria cava.</title>
        <authorList>
            <person name="Hill R."/>
        </authorList>
    </citation>
    <scope>NUCLEOTIDE SEQUENCE</scope>
    <source>
        <strain evidence="2">IMI 355091</strain>
    </source>
</reference>
<sequence>MPAAANRLLARRAANYKCPPSSLSKEVLVEVTTPEQSCPADDAMQEDAPTRTKPSSVNIKVEPYAPSSPLERANSLSQYMATFSDEQRESIAELMSTTKQPLNAAVDALTSCEWDLLDAVAVFGGDAWDEDEDGGDDGSDDGSNDGEGAQEHLLKRRVTSQGAISRGSPDVRDWSTKEEEKKSYGLEYWTPTRRFSHLRKRWYNRNHTQGWPQNPRNAAFQPITLRFLPSNFKTGMQLWTNGWFRSACAELRWTHTPKDLFKSTIDFSADQAERFHEGFEGRTLNAVIWLTNTLLSIPALQAQTSAVACDLGNAEDESIVTDEVVWQPYYVVKFRDDGATSFETRLIGHVEFLAGRPGALTEACEMKTTSKYGDLAQWMLMSNHRFSFLVSSDEIMYLKMEVEHVMHKGKVVFCEPRLYYSHPMKLTARFDAAAGTIPVRLGLLYVFWLVVWVGKSWQLPEEIGNCLNYAVFTDDGEDLKLRRPRIPEPPRKPEPAKKKIKEQRVKLQGVREETGKGEIIEEEVVEEQDFREQEVREKNIKDDS</sequence>
<organism evidence="2 3">
    <name type="scientific">Didymella pomorum</name>
    <dbReference type="NCBI Taxonomy" id="749634"/>
    <lineage>
        <taxon>Eukaryota</taxon>
        <taxon>Fungi</taxon>
        <taxon>Dikarya</taxon>
        <taxon>Ascomycota</taxon>
        <taxon>Pezizomycotina</taxon>
        <taxon>Dothideomycetes</taxon>
        <taxon>Pleosporomycetidae</taxon>
        <taxon>Pleosporales</taxon>
        <taxon>Pleosporineae</taxon>
        <taxon>Didymellaceae</taxon>
        <taxon>Didymella</taxon>
    </lineage>
</organism>
<feature type="region of interest" description="Disordered" evidence="1">
    <location>
        <begin position="127"/>
        <end position="176"/>
    </location>
</feature>
<evidence type="ECO:0000313" key="2">
    <source>
        <dbReference type="EMBL" id="KAJ4407718.1"/>
    </source>
</evidence>
<keyword evidence="3" id="KW-1185">Reference proteome</keyword>
<evidence type="ECO:0000313" key="3">
    <source>
        <dbReference type="Proteomes" id="UP001140510"/>
    </source>
</evidence>
<name>A0A9W8ZIJ9_9PLEO</name>
<feature type="compositionally biased region" description="Acidic residues" evidence="1">
    <location>
        <begin position="127"/>
        <end position="144"/>
    </location>
</feature>
<dbReference type="AlphaFoldDB" id="A0A9W8ZIJ9"/>
<dbReference type="Proteomes" id="UP001140510">
    <property type="component" value="Unassembled WGS sequence"/>
</dbReference>
<accession>A0A9W8ZIJ9</accession>